<comment type="caution">
    <text evidence="6">The sequence shown here is derived from an EMBL/GenBank/DDBJ whole genome shotgun (WGS) entry which is preliminary data.</text>
</comment>
<dbReference type="InterPro" id="IPR036388">
    <property type="entry name" value="WH-like_DNA-bd_sf"/>
</dbReference>
<dbReference type="GO" id="GO:0006351">
    <property type="term" value="P:DNA-templated transcription"/>
    <property type="evidence" value="ECO:0007669"/>
    <property type="project" value="TreeGrafter"/>
</dbReference>
<accession>A0A3N4VDD7</accession>
<feature type="domain" description="HTH lysR-type" evidence="5">
    <location>
        <begin position="3"/>
        <end position="60"/>
    </location>
</feature>
<dbReference type="SUPFAM" id="SSF53850">
    <property type="entry name" value="Periplasmic binding protein-like II"/>
    <property type="match status" value="1"/>
</dbReference>
<dbReference type="Gene3D" id="3.40.190.290">
    <property type="match status" value="1"/>
</dbReference>
<dbReference type="Pfam" id="PF03466">
    <property type="entry name" value="LysR_substrate"/>
    <property type="match status" value="1"/>
</dbReference>
<protein>
    <submittedName>
        <fullName evidence="6">LysR family transcriptional regulator</fullName>
    </submittedName>
</protein>
<evidence type="ECO:0000256" key="4">
    <source>
        <dbReference type="ARBA" id="ARBA00023163"/>
    </source>
</evidence>
<keyword evidence="7" id="KW-1185">Reference proteome</keyword>
<dbReference type="InterPro" id="IPR036390">
    <property type="entry name" value="WH_DNA-bd_sf"/>
</dbReference>
<name>A0A3N4VDD7_9RHOB</name>
<dbReference type="GO" id="GO:0043565">
    <property type="term" value="F:sequence-specific DNA binding"/>
    <property type="evidence" value="ECO:0007669"/>
    <property type="project" value="TreeGrafter"/>
</dbReference>
<dbReference type="SUPFAM" id="SSF46785">
    <property type="entry name" value="Winged helix' DNA-binding domain"/>
    <property type="match status" value="1"/>
</dbReference>
<evidence type="ECO:0000256" key="3">
    <source>
        <dbReference type="ARBA" id="ARBA00023125"/>
    </source>
</evidence>
<dbReference type="Proteomes" id="UP000269689">
    <property type="component" value="Unassembled WGS sequence"/>
</dbReference>
<dbReference type="PROSITE" id="PS50931">
    <property type="entry name" value="HTH_LYSR"/>
    <property type="match status" value="1"/>
</dbReference>
<dbReference type="CDD" id="cd08422">
    <property type="entry name" value="PBP2_CrgA_like"/>
    <property type="match status" value="1"/>
</dbReference>
<dbReference type="PANTHER" id="PTHR30537:SF35">
    <property type="entry name" value="TRANSCRIPTIONAL REGULATORY PROTEIN"/>
    <property type="match status" value="1"/>
</dbReference>
<keyword evidence="2" id="KW-0805">Transcription regulation</keyword>
<proteinExistence type="inferred from homology"/>
<sequence>MMDTLLSLRVFAEVAEQKNFSAVAERLGLSPAMTSKHVKHVEARVGSRLLNRNSRNVSLTEAGAQYLQTVRPLLDGLFEAEAQLTTDTLSPRGTLKVSMPVWMSNPTFAKILTAYHQQNPHVTFDIDLSGRKINMVEEGIDLALRVAFKLDEGLIARKLGEVTFQLVAAPAFLDSFGRPETSADLNNAPLLAYSQVAADGRVKFGGAHGLDVKFKSVLVSGNESILYQAAMAGMGFAMVPSWSVRNDINEGRLEVVLPKVDWPKLQLQAIYSDRSYLPAKTRSFLDFLAGPEGFSAVLK</sequence>
<evidence type="ECO:0000313" key="7">
    <source>
        <dbReference type="Proteomes" id="UP000269689"/>
    </source>
</evidence>
<dbReference type="EMBL" id="RKQK01000001">
    <property type="protein sequence ID" value="RPE70954.1"/>
    <property type="molecule type" value="Genomic_DNA"/>
</dbReference>
<organism evidence="6 7">
    <name type="scientific">Pacificibacter maritimus</name>
    <dbReference type="NCBI Taxonomy" id="762213"/>
    <lineage>
        <taxon>Bacteria</taxon>
        <taxon>Pseudomonadati</taxon>
        <taxon>Pseudomonadota</taxon>
        <taxon>Alphaproteobacteria</taxon>
        <taxon>Rhodobacterales</taxon>
        <taxon>Roseobacteraceae</taxon>
        <taxon>Pacificibacter</taxon>
    </lineage>
</organism>
<dbReference type="FunFam" id="1.10.10.10:FF:000001">
    <property type="entry name" value="LysR family transcriptional regulator"/>
    <property type="match status" value="1"/>
</dbReference>
<dbReference type="InterPro" id="IPR005119">
    <property type="entry name" value="LysR_subst-bd"/>
</dbReference>
<dbReference type="InterPro" id="IPR000847">
    <property type="entry name" value="LysR_HTH_N"/>
</dbReference>
<dbReference type="PANTHER" id="PTHR30537">
    <property type="entry name" value="HTH-TYPE TRANSCRIPTIONAL REGULATOR"/>
    <property type="match status" value="1"/>
</dbReference>
<dbReference type="Gene3D" id="1.10.10.10">
    <property type="entry name" value="Winged helix-like DNA-binding domain superfamily/Winged helix DNA-binding domain"/>
    <property type="match status" value="1"/>
</dbReference>
<keyword evidence="4" id="KW-0804">Transcription</keyword>
<evidence type="ECO:0000256" key="2">
    <source>
        <dbReference type="ARBA" id="ARBA00023015"/>
    </source>
</evidence>
<dbReference type="Pfam" id="PF00126">
    <property type="entry name" value="HTH_1"/>
    <property type="match status" value="1"/>
</dbReference>
<dbReference type="AlphaFoldDB" id="A0A3N4VDD7"/>
<dbReference type="InterPro" id="IPR058163">
    <property type="entry name" value="LysR-type_TF_proteobact-type"/>
</dbReference>
<gene>
    <name evidence="6" type="ORF">EDD53_0064</name>
</gene>
<evidence type="ECO:0000313" key="6">
    <source>
        <dbReference type="EMBL" id="RPE70954.1"/>
    </source>
</evidence>
<evidence type="ECO:0000259" key="5">
    <source>
        <dbReference type="PROSITE" id="PS50931"/>
    </source>
</evidence>
<reference evidence="6 7" key="1">
    <citation type="submission" date="2018-11" db="EMBL/GenBank/DDBJ databases">
        <title>Genomic Encyclopedia of Type Strains, Phase IV (KMG-IV): sequencing the most valuable type-strain genomes for metagenomic binning, comparative biology and taxonomic classification.</title>
        <authorList>
            <person name="Goeker M."/>
        </authorList>
    </citation>
    <scope>NUCLEOTIDE SEQUENCE [LARGE SCALE GENOMIC DNA]</scope>
    <source>
        <strain evidence="6 7">DSM 104731</strain>
    </source>
</reference>
<comment type="similarity">
    <text evidence="1">Belongs to the LysR transcriptional regulatory family.</text>
</comment>
<keyword evidence="3" id="KW-0238">DNA-binding</keyword>
<evidence type="ECO:0000256" key="1">
    <source>
        <dbReference type="ARBA" id="ARBA00009437"/>
    </source>
</evidence>
<dbReference type="GO" id="GO:0003700">
    <property type="term" value="F:DNA-binding transcription factor activity"/>
    <property type="evidence" value="ECO:0007669"/>
    <property type="project" value="InterPro"/>
</dbReference>